<evidence type="ECO:0000313" key="2">
    <source>
        <dbReference type="WBParaSite" id="JU765_v2.g6420.t1"/>
    </source>
</evidence>
<organism evidence="1 2">
    <name type="scientific">Panagrolaimus sp. JU765</name>
    <dbReference type="NCBI Taxonomy" id="591449"/>
    <lineage>
        <taxon>Eukaryota</taxon>
        <taxon>Metazoa</taxon>
        <taxon>Ecdysozoa</taxon>
        <taxon>Nematoda</taxon>
        <taxon>Chromadorea</taxon>
        <taxon>Rhabditida</taxon>
        <taxon>Tylenchina</taxon>
        <taxon>Panagrolaimomorpha</taxon>
        <taxon>Panagrolaimoidea</taxon>
        <taxon>Panagrolaimidae</taxon>
        <taxon>Panagrolaimus</taxon>
    </lineage>
</organism>
<dbReference type="Proteomes" id="UP000887576">
    <property type="component" value="Unplaced"/>
</dbReference>
<accession>A0AC34RF93</accession>
<reference evidence="2" key="1">
    <citation type="submission" date="2022-11" db="UniProtKB">
        <authorList>
            <consortium name="WormBaseParasite"/>
        </authorList>
    </citation>
    <scope>IDENTIFICATION</scope>
</reference>
<evidence type="ECO:0000313" key="1">
    <source>
        <dbReference type="Proteomes" id="UP000887576"/>
    </source>
</evidence>
<sequence length="506" mass="57250">MALNPFGLLQDFLANCFYRYGLLVSRHPNAFIIGPILLTFFLSLGCLNIHVSDDLRFLYSPEDSLSRFEYQIHQNFSGDSVNSSLVAVALEAADGDSNMLRKEIADAVRSLDKFILHNMTIQVEGKTFHFGDDICSRLVLCPISNSPVEIFFDVFFSEKLKEDPRVKMEWPVMKFFENKFFLPTNLYGVELDDQNANLKRIELIHLVYHISAVDNYTSESVSEGFEKSLRETLEERKGLLKVALFSLNILKDEMQKNTTYTFPFISLTVFLLLSFTVGSCMTGDWITSKPIEALMGVFCSSLAIMSSAGLLFALGVPYISQVTVMPFIAFAIGVDDTYVMLGAWQDTKRNLAPEKRMALALEEAGSAITVTSLTSALSFGIGTEKLKEDPRVKMEWPVMKFFENKFFLPTNLYGVELDDQNANLKRIELIHLVYHISAVDNYTSESVSEGFEKALRETLEERKGLLKVALFSLNILKDEMQKNTTYTFPFISLTVFLLLSFTVGSW</sequence>
<protein>
    <submittedName>
        <fullName evidence="2">SSD domain-containing protein</fullName>
    </submittedName>
</protein>
<name>A0AC34RF93_9BILA</name>
<proteinExistence type="predicted"/>
<dbReference type="WBParaSite" id="JU765_v2.g6420.t1">
    <property type="protein sequence ID" value="JU765_v2.g6420.t1"/>
    <property type="gene ID" value="JU765_v2.g6420"/>
</dbReference>